<evidence type="ECO:0000256" key="4">
    <source>
        <dbReference type="ARBA" id="ARBA00022989"/>
    </source>
</evidence>
<keyword evidence="5" id="KW-0472">Membrane</keyword>
<name>A0AA88D5Z5_FICCA</name>
<feature type="domain" description="Malectin-like" evidence="6">
    <location>
        <begin position="83"/>
        <end position="163"/>
    </location>
</feature>
<accession>A0AA88D5Z5</accession>
<evidence type="ECO:0000256" key="2">
    <source>
        <dbReference type="ARBA" id="ARBA00022692"/>
    </source>
</evidence>
<dbReference type="EMBL" id="BTGU01000018">
    <property type="protein sequence ID" value="GMN44171.1"/>
    <property type="molecule type" value="Genomic_DNA"/>
</dbReference>
<evidence type="ECO:0000256" key="5">
    <source>
        <dbReference type="ARBA" id="ARBA00023136"/>
    </source>
</evidence>
<comment type="subcellular location">
    <subcellularLocation>
        <location evidence="1">Membrane</location>
        <topology evidence="1">Single-pass membrane protein</topology>
    </subcellularLocation>
</comment>
<dbReference type="Pfam" id="PF12819">
    <property type="entry name" value="Malectin_like"/>
    <property type="match status" value="1"/>
</dbReference>
<dbReference type="InterPro" id="IPR024788">
    <property type="entry name" value="Malectin-like_Carb-bd_dom"/>
</dbReference>
<organism evidence="7 8">
    <name type="scientific">Ficus carica</name>
    <name type="common">Common fig</name>
    <dbReference type="NCBI Taxonomy" id="3494"/>
    <lineage>
        <taxon>Eukaryota</taxon>
        <taxon>Viridiplantae</taxon>
        <taxon>Streptophyta</taxon>
        <taxon>Embryophyta</taxon>
        <taxon>Tracheophyta</taxon>
        <taxon>Spermatophyta</taxon>
        <taxon>Magnoliopsida</taxon>
        <taxon>eudicotyledons</taxon>
        <taxon>Gunneridae</taxon>
        <taxon>Pentapetalae</taxon>
        <taxon>rosids</taxon>
        <taxon>fabids</taxon>
        <taxon>Rosales</taxon>
        <taxon>Moraceae</taxon>
        <taxon>Ficeae</taxon>
        <taxon>Ficus</taxon>
    </lineage>
</organism>
<evidence type="ECO:0000259" key="6">
    <source>
        <dbReference type="Pfam" id="PF12819"/>
    </source>
</evidence>
<dbReference type="AlphaFoldDB" id="A0AA88D5Z5"/>
<dbReference type="Proteomes" id="UP001187192">
    <property type="component" value="Unassembled WGS sequence"/>
</dbReference>
<comment type="caution">
    <text evidence="7">The sequence shown here is derived from an EMBL/GenBank/DDBJ whole genome shotgun (WGS) entry which is preliminary data.</text>
</comment>
<keyword evidence="2" id="KW-0812">Transmembrane</keyword>
<proteinExistence type="predicted"/>
<evidence type="ECO:0000313" key="7">
    <source>
        <dbReference type="EMBL" id="GMN44171.1"/>
    </source>
</evidence>
<evidence type="ECO:0000313" key="8">
    <source>
        <dbReference type="Proteomes" id="UP001187192"/>
    </source>
</evidence>
<protein>
    <recommendedName>
        <fullName evidence="6">Malectin-like domain-containing protein</fullName>
    </recommendedName>
</protein>
<gene>
    <name evidence="7" type="ORF">TIFTF001_013374</name>
</gene>
<evidence type="ECO:0000256" key="1">
    <source>
        <dbReference type="ARBA" id="ARBA00004167"/>
    </source>
</evidence>
<sequence>MMPMFAMAEFSTSLPPVVNTLREHSLLSAKTATPSVLTKGNAFSFVQAFTMATMTAETLRRPLIYTLTRTIGQRSTYLHSFHKLRGLNDNMYNYIGPDDALLSVRRASLGATQIVRYPDDDYDRMWYPSYGIGLTELTSEATSVDVGTAKDKPPAAVLQNATT</sequence>
<keyword evidence="3" id="KW-0732">Signal</keyword>
<dbReference type="GO" id="GO:0016020">
    <property type="term" value="C:membrane"/>
    <property type="evidence" value="ECO:0007669"/>
    <property type="project" value="UniProtKB-SubCell"/>
</dbReference>
<evidence type="ECO:0000256" key="3">
    <source>
        <dbReference type="ARBA" id="ARBA00022729"/>
    </source>
</evidence>
<keyword evidence="4" id="KW-1133">Transmembrane helix</keyword>
<keyword evidence="8" id="KW-1185">Reference proteome</keyword>
<reference evidence="7" key="1">
    <citation type="submission" date="2023-07" db="EMBL/GenBank/DDBJ databases">
        <title>draft genome sequence of fig (Ficus carica).</title>
        <authorList>
            <person name="Takahashi T."/>
            <person name="Nishimura K."/>
        </authorList>
    </citation>
    <scope>NUCLEOTIDE SEQUENCE</scope>
</reference>